<dbReference type="InterPro" id="IPR040338">
    <property type="entry name" value="At1g67623-like"/>
</dbReference>
<dbReference type="Gene3D" id="1.25.40.10">
    <property type="entry name" value="Tetratricopeptide repeat domain"/>
    <property type="match status" value="1"/>
</dbReference>
<proteinExistence type="predicted"/>
<dbReference type="InterPro" id="IPR057136">
    <property type="entry name" value="At2g35280_TPR_dom"/>
</dbReference>
<dbReference type="SUPFAM" id="SSF81901">
    <property type="entry name" value="HCP-like"/>
    <property type="match status" value="1"/>
</dbReference>
<dbReference type="InterPro" id="IPR011990">
    <property type="entry name" value="TPR-like_helical_dom_sf"/>
</dbReference>
<keyword evidence="3" id="KW-1185">Reference proteome</keyword>
<name>A0A6L5BA73_APIGR</name>
<feature type="domain" description="At2g35280-like TPR" evidence="1">
    <location>
        <begin position="32"/>
        <end position="140"/>
    </location>
</feature>
<gene>
    <name evidence="2" type="ORF">AG4045_018139</name>
</gene>
<organism evidence="2 3">
    <name type="scientific">Apium graveolens</name>
    <name type="common">Celery</name>
    <dbReference type="NCBI Taxonomy" id="4045"/>
    <lineage>
        <taxon>Eukaryota</taxon>
        <taxon>Viridiplantae</taxon>
        <taxon>Streptophyta</taxon>
        <taxon>Embryophyta</taxon>
        <taxon>Tracheophyta</taxon>
        <taxon>Spermatophyta</taxon>
        <taxon>Magnoliopsida</taxon>
        <taxon>eudicotyledons</taxon>
        <taxon>Gunneridae</taxon>
        <taxon>Pentapetalae</taxon>
        <taxon>asterids</taxon>
        <taxon>campanulids</taxon>
        <taxon>Apiales</taxon>
        <taxon>Apiaceae</taxon>
        <taxon>Apioideae</taxon>
        <taxon>apioid superclade</taxon>
        <taxon>Apieae</taxon>
        <taxon>Apium</taxon>
    </lineage>
</organism>
<evidence type="ECO:0000259" key="1">
    <source>
        <dbReference type="Pfam" id="PF23310"/>
    </source>
</evidence>
<dbReference type="Pfam" id="PF23310">
    <property type="entry name" value="TPR_27"/>
    <property type="match status" value="1"/>
</dbReference>
<dbReference type="Proteomes" id="UP000593563">
    <property type="component" value="Unassembled WGS sequence"/>
</dbReference>
<dbReference type="EMBL" id="WRXP01001505">
    <property type="protein sequence ID" value="KAF1002263.1"/>
    <property type="molecule type" value="Genomic_DNA"/>
</dbReference>
<accession>A0A6L5BA73</accession>
<protein>
    <recommendedName>
        <fullName evidence="1">At2g35280-like TPR domain-containing protein</fullName>
    </recommendedName>
</protein>
<evidence type="ECO:0000313" key="2">
    <source>
        <dbReference type="EMBL" id="KAF1002263.1"/>
    </source>
</evidence>
<dbReference type="PANTHER" id="PTHR33784:SF10">
    <property type="entry name" value="F-BOX PROTEIN"/>
    <property type="match status" value="1"/>
</dbReference>
<dbReference type="PANTHER" id="PTHR33784">
    <property type="entry name" value="OS05G0482100 PROTEIN"/>
    <property type="match status" value="1"/>
</dbReference>
<comment type="caution">
    <text evidence="2">The sequence shown here is derived from an EMBL/GenBank/DDBJ whole genome shotgun (WGS) entry which is preliminary data.</text>
</comment>
<sequence>MGVQIKDWFCRTLNNSVDVDDKYITRHVSLEKFHVIPWTSNKQAEQAIFLDRCISSGNPEALYRHGIVQYFEKTEINSGIECLRRAANLGHLEAMYVLGIILILHGGEDKEKGMKIITDMKKSQTRNKVKEIREKFSRTLKLMWVNNTMVVGQRRPRCCTVHRDAKSKFHLWNKFADLDCEACCCDQEIINLWEIVPGSI</sequence>
<evidence type="ECO:0000313" key="3">
    <source>
        <dbReference type="Proteomes" id="UP000593563"/>
    </source>
</evidence>
<dbReference type="AlphaFoldDB" id="A0A6L5BA73"/>
<reference evidence="2" key="1">
    <citation type="submission" date="2020-01" db="EMBL/GenBank/DDBJ databases">
        <title>The Celery Genome Sequence Reveals Sequential Paleo-tetraploidization, Resistance Gene Elimination, Karyotype Evolution, and Functional Innovation in Apiales.</title>
        <authorList>
            <person name="Song X."/>
        </authorList>
    </citation>
    <scope>NUCLEOTIDE SEQUENCE</scope>
    <source>
        <tissue evidence="2">Leaf</tissue>
    </source>
</reference>